<organism evidence="1 2">
    <name type="scientific">Liparis tanakae</name>
    <name type="common">Tanaka's snailfish</name>
    <dbReference type="NCBI Taxonomy" id="230148"/>
    <lineage>
        <taxon>Eukaryota</taxon>
        <taxon>Metazoa</taxon>
        <taxon>Chordata</taxon>
        <taxon>Craniata</taxon>
        <taxon>Vertebrata</taxon>
        <taxon>Euteleostomi</taxon>
        <taxon>Actinopterygii</taxon>
        <taxon>Neopterygii</taxon>
        <taxon>Teleostei</taxon>
        <taxon>Neoteleostei</taxon>
        <taxon>Acanthomorphata</taxon>
        <taxon>Eupercaria</taxon>
        <taxon>Perciformes</taxon>
        <taxon>Cottioidei</taxon>
        <taxon>Cottales</taxon>
        <taxon>Liparidae</taxon>
        <taxon>Liparis</taxon>
    </lineage>
</organism>
<reference evidence="1 2" key="1">
    <citation type="submission" date="2019-03" db="EMBL/GenBank/DDBJ databases">
        <title>First draft genome of Liparis tanakae, snailfish: a comprehensive survey of snailfish specific genes.</title>
        <authorList>
            <person name="Kim W."/>
            <person name="Song I."/>
            <person name="Jeong J.-H."/>
            <person name="Kim D."/>
            <person name="Kim S."/>
            <person name="Ryu S."/>
            <person name="Song J.Y."/>
            <person name="Lee S.K."/>
        </authorList>
    </citation>
    <scope>NUCLEOTIDE SEQUENCE [LARGE SCALE GENOMIC DNA]</scope>
    <source>
        <tissue evidence="1">Muscle</tissue>
    </source>
</reference>
<proteinExistence type="predicted"/>
<keyword evidence="2" id="KW-1185">Reference proteome</keyword>
<evidence type="ECO:0000313" key="2">
    <source>
        <dbReference type="Proteomes" id="UP000314294"/>
    </source>
</evidence>
<gene>
    <name evidence="1" type="ORF">EYF80_045061</name>
</gene>
<evidence type="ECO:0000313" key="1">
    <source>
        <dbReference type="EMBL" id="TNN44761.1"/>
    </source>
</evidence>
<dbReference type="Proteomes" id="UP000314294">
    <property type="component" value="Unassembled WGS sequence"/>
</dbReference>
<dbReference type="AlphaFoldDB" id="A0A4Z2FUS0"/>
<comment type="caution">
    <text evidence="1">The sequence shown here is derived from an EMBL/GenBank/DDBJ whole genome shotgun (WGS) entry which is preliminary data.</text>
</comment>
<sequence>MKPRKLPKRRVNEAEKLYKHSAEAALCSLAVQNTTTCRLPTVINMFLRCSSRIELGKLLKVSPLWDE</sequence>
<name>A0A4Z2FUS0_9TELE</name>
<protein>
    <submittedName>
        <fullName evidence="1">Uncharacterized protein</fullName>
    </submittedName>
</protein>
<accession>A0A4Z2FUS0</accession>
<dbReference type="EMBL" id="SRLO01000886">
    <property type="protein sequence ID" value="TNN44761.1"/>
    <property type="molecule type" value="Genomic_DNA"/>
</dbReference>